<organism evidence="1 2">
    <name type="scientific">Candidatus Magasanikbacteria bacterium RIFOXYA2_FULL_44_8</name>
    <dbReference type="NCBI Taxonomy" id="1798696"/>
    <lineage>
        <taxon>Bacteria</taxon>
        <taxon>Candidatus Magasanikiibacteriota</taxon>
    </lineage>
</organism>
<sequence>MPVLNYAPLEKIAVAKPVNRISYLRAACRGKVALDLGCFDETALNKKNSGTWLYEEIFQVAKKHIGIDNSALIPPEGIAYSENSKIIKGDIANFDYSIFAGDNIEIIIAGELIEHLPNTLEFFGLIKKYFPGKRLICTTPNATSISNVVLALSGRESTHSDHKQIYSFKTLNTLCRLSGFQKWEICPYYVKYTEMILNAGFPKKQLVQLAQGVINCKEYVFPLFCGGFILDIEI</sequence>
<accession>A0A1F6NK30</accession>
<dbReference type="InterPro" id="IPR029063">
    <property type="entry name" value="SAM-dependent_MTases_sf"/>
</dbReference>
<dbReference type="SUPFAM" id="SSF53335">
    <property type="entry name" value="S-adenosyl-L-methionine-dependent methyltransferases"/>
    <property type="match status" value="1"/>
</dbReference>
<dbReference type="Proteomes" id="UP000177803">
    <property type="component" value="Unassembled WGS sequence"/>
</dbReference>
<reference evidence="1 2" key="1">
    <citation type="journal article" date="2016" name="Nat. Commun.">
        <title>Thousands of microbial genomes shed light on interconnected biogeochemical processes in an aquifer system.</title>
        <authorList>
            <person name="Anantharaman K."/>
            <person name="Brown C.T."/>
            <person name="Hug L.A."/>
            <person name="Sharon I."/>
            <person name="Castelle C.J."/>
            <person name="Probst A.J."/>
            <person name="Thomas B.C."/>
            <person name="Singh A."/>
            <person name="Wilkins M.J."/>
            <person name="Karaoz U."/>
            <person name="Brodie E.L."/>
            <person name="Williams K.H."/>
            <person name="Hubbard S.S."/>
            <person name="Banfield J.F."/>
        </authorList>
    </citation>
    <scope>NUCLEOTIDE SEQUENCE [LARGE SCALE GENOMIC DNA]</scope>
</reference>
<comment type="caution">
    <text evidence="1">The sequence shown here is derived from an EMBL/GenBank/DDBJ whole genome shotgun (WGS) entry which is preliminary data.</text>
</comment>
<evidence type="ECO:0000313" key="1">
    <source>
        <dbReference type="EMBL" id="OGH84229.1"/>
    </source>
</evidence>
<name>A0A1F6NK30_9BACT</name>
<dbReference type="AlphaFoldDB" id="A0A1F6NK30"/>
<protein>
    <recommendedName>
        <fullName evidence="3">Methyltransferase type 11 domain-containing protein</fullName>
    </recommendedName>
</protein>
<gene>
    <name evidence="1" type="ORF">A2261_04410</name>
</gene>
<evidence type="ECO:0000313" key="2">
    <source>
        <dbReference type="Proteomes" id="UP000177803"/>
    </source>
</evidence>
<proteinExistence type="predicted"/>
<dbReference type="EMBL" id="MFQR01000036">
    <property type="protein sequence ID" value="OGH84229.1"/>
    <property type="molecule type" value="Genomic_DNA"/>
</dbReference>
<evidence type="ECO:0008006" key="3">
    <source>
        <dbReference type="Google" id="ProtNLM"/>
    </source>
</evidence>
<dbReference type="Gene3D" id="3.40.50.150">
    <property type="entry name" value="Vaccinia Virus protein VP39"/>
    <property type="match status" value="1"/>
</dbReference>